<dbReference type="GO" id="GO:0080156">
    <property type="term" value="P:mitochondrial mRNA modification"/>
    <property type="evidence" value="ECO:0007669"/>
    <property type="project" value="TreeGrafter"/>
</dbReference>
<keyword evidence="5" id="KW-1185">Reference proteome</keyword>
<dbReference type="Proteomes" id="UP000077755">
    <property type="component" value="Chromosome 5"/>
</dbReference>
<dbReference type="EMBL" id="LNRQ01000005">
    <property type="protein sequence ID" value="KZM95142.1"/>
    <property type="molecule type" value="Genomic_DNA"/>
</dbReference>
<feature type="domain" description="MORF/ORRM1/DAG-like MORF" evidence="2">
    <location>
        <begin position="63"/>
        <end position="153"/>
    </location>
</feature>
<dbReference type="InterPro" id="IPR039206">
    <property type="entry name" value="MORF/ORRM1/DAG-like"/>
</dbReference>
<organism evidence="3">
    <name type="scientific">Daucus carota subsp. sativus</name>
    <name type="common">Carrot</name>
    <dbReference type="NCBI Taxonomy" id="79200"/>
    <lineage>
        <taxon>Eukaryota</taxon>
        <taxon>Viridiplantae</taxon>
        <taxon>Streptophyta</taxon>
        <taxon>Embryophyta</taxon>
        <taxon>Tracheophyta</taxon>
        <taxon>Spermatophyta</taxon>
        <taxon>Magnoliopsida</taxon>
        <taxon>eudicotyledons</taxon>
        <taxon>Gunneridae</taxon>
        <taxon>Pentapetalae</taxon>
        <taxon>asterids</taxon>
        <taxon>campanulids</taxon>
        <taxon>Apiales</taxon>
        <taxon>Apiaceae</taxon>
        <taxon>Apioideae</taxon>
        <taxon>Scandiceae</taxon>
        <taxon>Daucinae</taxon>
        <taxon>Daucus</taxon>
        <taxon>Daucus sect. Daucus</taxon>
    </lineage>
</organism>
<dbReference type="Pfam" id="PF21864">
    <property type="entry name" value="MORF_dom"/>
    <property type="match status" value="1"/>
</dbReference>
<evidence type="ECO:0000259" key="2">
    <source>
        <dbReference type="Pfam" id="PF21864"/>
    </source>
</evidence>
<name>A0A162A2E6_DAUCS</name>
<dbReference type="InterPro" id="IPR054059">
    <property type="entry name" value="MORF/ORRM1/DAG-like_MORF"/>
</dbReference>
<dbReference type="KEGG" id="dcr:108221953"/>
<evidence type="ECO:0000313" key="3">
    <source>
        <dbReference type="EMBL" id="KZM95142.1"/>
    </source>
</evidence>
<protein>
    <recommendedName>
        <fullName evidence="2">MORF/ORRM1/DAG-like MORF domain-containing protein</fullName>
    </recommendedName>
</protein>
<reference evidence="3" key="1">
    <citation type="journal article" date="2016" name="Nat. Genet.">
        <title>A high-quality carrot genome assembly provides new insights into carotenoid accumulation and asterid genome evolution.</title>
        <authorList>
            <person name="Iorizzo M."/>
            <person name="Ellison S."/>
            <person name="Senalik D."/>
            <person name="Zeng P."/>
            <person name="Satapoomin P."/>
            <person name="Huang J."/>
            <person name="Bowman M."/>
            <person name="Iovene M."/>
            <person name="Sanseverino W."/>
            <person name="Cavagnaro P."/>
            <person name="Yildiz M."/>
            <person name="Macko-Podgorni A."/>
            <person name="Moranska E."/>
            <person name="Grzebelus E."/>
            <person name="Grzebelus D."/>
            <person name="Ashrafi H."/>
            <person name="Zheng Z."/>
            <person name="Cheng S."/>
            <person name="Spooner D."/>
            <person name="Van Deynze A."/>
            <person name="Simon P."/>
        </authorList>
    </citation>
    <scope>NUCLEOTIDE SEQUENCE [LARGE SCALE GENOMIC DNA]</scope>
    <source>
        <tissue evidence="3">Leaf</tissue>
    </source>
</reference>
<proteinExistence type="predicted"/>
<dbReference type="InterPro" id="IPR037045">
    <property type="entry name" value="S8pro/Inhibitor_I9_sf"/>
</dbReference>
<dbReference type="OMA" id="YGEHKNI"/>
<keyword evidence="1" id="KW-0809">Transit peptide</keyword>
<dbReference type="GO" id="GO:0005739">
    <property type="term" value="C:mitochondrion"/>
    <property type="evidence" value="ECO:0007669"/>
    <property type="project" value="TreeGrafter"/>
</dbReference>
<dbReference type="PANTHER" id="PTHR31346:SF4">
    <property type="entry name" value="MULTIPLE ORGANELLAR RNA EDITING FACTOR 8, CHLOROPLASTIC_MITOCHONDRIAL"/>
    <property type="match status" value="1"/>
</dbReference>
<dbReference type="Gene3D" id="3.30.70.80">
    <property type="entry name" value="Peptidase S8 propeptide/proteinase inhibitor I9"/>
    <property type="match status" value="1"/>
</dbReference>
<gene>
    <name evidence="3" type="ORF">DCAR_018384</name>
    <name evidence="4" type="ORF">DCAR_0521026</name>
</gene>
<dbReference type="AlphaFoldDB" id="A0A162A2E6"/>
<dbReference type="EMBL" id="CP093347">
    <property type="protein sequence ID" value="WOH01642.1"/>
    <property type="molecule type" value="Genomic_DNA"/>
</dbReference>
<accession>A0A162A2E6</accession>
<reference evidence="4" key="2">
    <citation type="submission" date="2022-03" db="EMBL/GenBank/DDBJ databases">
        <title>Draft title - Genomic analysis of global carrot germplasm unveils the trajectory of domestication and the origin of high carotenoid orange carrot.</title>
        <authorList>
            <person name="Iorizzo M."/>
            <person name="Ellison S."/>
            <person name="Senalik D."/>
            <person name="Macko-Podgorni A."/>
            <person name="Grzebelus D."/>
            <person name="Bostan H."/>
            <person name="Rolling W."/>
            <person name="Curaba J."/>
            <person name="Simon P."/>
        </authorList>
    </citation>
    <scope>NUCLEOTIDE SEQUENCE</scope>
    <source>
        <tissue evidence="4">Leaf</tissue>
    </source>
</reference>
<evidence type="ECO:0000313" key="4">
    <source>
        <dbReference type="EMBL" id="WOH01642.1"/>
    </source>
</evidence>
<dbReference type="PANTHER" id="PTHR31346">
    <property type="entry name" value="MULTIPLE ORGANELLAR RNA EDITING FACTOR 2, CHLOROPLASTIC-RELATED-RELATED"/>
    <property type="match status" value="1"/>
</dbReference>
<dbReference type="OrthoDB" id="1913091at2759"/>
<sequence>MAAKYVARVLSSTNTTTLLRRTPSSFLRPTTALRNAPTAGGARGLSSGGNLMKGLLDHGADGKHWIIWVKEPEGNPTRDEIIKNYVNILARALGSEEEARMKIYSVSTRHYYAIGALIDEEICSKLRDMPQVLSINEDTYMDLEKRDYGGEPFIDGRPVPYDRKYHAAYWAMQEGMVSSPTNMDDHKDAEIRATNSTSQDKEADYKLSIPRAWFSRVRVWWNGPSP</sequence>
<evidence type="ECO:0000256" key="1">
    <source>
        <dbReference type="ARBA" id="ARBA00022946"/>
    </source>
</evidence>
<evidence type="ECO:0000313" key="5">
    <source>
        <dbReference type="Proteomes" id="UP000077755"/>
    </source>
</evidence>
<dbReference type="GO" id="GO:0016554">
    <property type="term" value="P:cytidine to uridine editing"/>
    <property type="evidence" value="ECO:0007669"/>
    <property type="project" value="InterPro"/>
</dbReference>
<dbReference type="Gramene" id="KZM95142">
    <property type="protein sequence ID" value="KZM95142"/>
    <property type="gene ID" value="DCAR_018384"/>
</dbReference>
<dbReference type="STRING" id="79200.A0A162A2E6"/>